<feature type="compositionally biased region" description="Basic and acidic residues" evidence="7">
    <location>
        <begin position="516"/>
        <end position="538"/>
    </location>
</feature>
<dbReference type="PANTHER" id="PTHR17204">
    <property type="entry name" value="PRE-MRNA PROCESSING PROTEIN PRP39-RELATED"/>
    <property type="match status" value="1"/>
</dbReference>
<dbReference type="GO" id="GO:0005634">
    <property type="term" value="C:nucleus"/>
    <property type="evidence" value="ECO:0007669"/>
    <property type="project" value="UniProtKB-SubCell"/>
</dbReference>
<keyword evidence="5" id="KW-0539">Nucleus</keyword>
<evidence type="ECO:0000256" key="3">
    <source>
        <dbReference type="ARBA" id="ARBA00022737"/>
    </source>
</evidence>
<name>A0AAN5I0L7_9BILA</name>
<dbReference type="Pfam" id="PF23240">
    <property type="entry name" value="HAT_PRP39_N"/>
    <property type="match status" value="1"/>
</dbReference>
<dbReference type="InterPro" id="IPR059164">
    <property type="entry name" value="HAT_PRP39_C"/>
</dbReference>
<dbReference type="GO" id="GO:0006397">
    <property type="term" value="P:mRNA processing"/>
    <property type="evidence" value="ECO:0007669"/>
    <property type="project" value="UniProtKB-KW"/>
</dbReference>
<gene>
    <name evidence="9" type="ORF">PMAYCL1PPCAC_17535</name>
</gene>
<keyword evidence="6" id="KW-0694">RNA-binding</keyword>
<dbReference type="Proteomes" id="UP001328107">
    <property type="component" value="Unassembled WGS sequence"/>
</dbReference>
<dbReference type="PANTHER" id="PTHR17204:SF25">
    <property type="entry name" value="RRM DOMAIN-CONTAINING PROTEIN"/>
    <property type="match status" value="1"/>
</dbReference>
<comment type="caution">
    <text evidence="9">The sequence shown here is derived from an EMBL/GenBank/DDBJ whole genome shotgun (WGS) entry which is preliminary data.</text>
</comment>
<feature type="non-terminal residue" evidence="9">
    <location>
        <position position="1"/>
    </location>
</feature>
<feature type="domain" description="RRM" evidence="8">
    <location>
        <begin position="620"/>
        <end position="694"/>
    </location>
</feature>
<dbReference type="PROSITE" id="PS50102">
    <property type="entry name" value="RRM"/>
    <property type="match status" value="2"/>
</dbReference>
<feature type="compositionally biased region" description="Acidic residues" evidence="7">
    <location>
        <begin position="1"/>
        <end position="16"/>
    </location>
</feature>
<keyword evidence="2" id="KW-0507">mRNA processing</keyword>
<dbReference type="Pfam" id="PF23241">
    <property type="entry name" value="HAT_PRP39_C"/>
    <property type="match status" value="1"/>
</dbReference>
<proteinExistence type="predicted"/>
<feature type="compositionally biased region" description="Acidic residues" evidence="7">
    <location>
        <begin position="23"/>
        <end position="43"/>
    </location>
</feature>
<dbReference type="Gene3D" id="1.25.40.10">
    <property type="entry name" value="Tetratricopeptide repeat domain"/>
    <property type="match status" value="2"/>
</dbReference>
<evidence type="ECO:0000259" key="8">
    <source>
        <dbReference type="PROSITE" id="PS50102"/>
    </source>
</evidence>
<protein>
    <recommendedName>
        <fullName evidence="8">RRM domain-containing protein</fullName>
    </recommendedName>
</protein>
<keyword evidence="3" id="KW-0677">Repeat</keyword>
<dbReference type="InterPro" id="IPR011990">
    <property type="entry name" value="TPR-like_helical_dom_sf"/>
</dbReference>
<feature type="region of interest" description="Disordered" evidence="7">
    <location>
        <begin position="1"/>
        <end position="43"/>
    </location>
</feature>
<feature type="compositionally biased region" description="Basic and acidic residues" evidence="7">
    <location>
        <begin position="813"/>
        <end position="833"/>
    </location>
</feature>
<evidence type="ECO:0000256" key="2">
    <source>
        <dbReference type="ARBA" id="ARBA00022664"/>
    </source>
</evidence>
<evidence type="ECO:0000256" key="4">
    <source>
        <dbReference type="ARBA" id="ARBA00023187"/>
    </source>
</evidence>
<dbReference type="EMBL" id="BTRK01000004">
    <property type="protein sequence ID" value="GMR47340.1"/>
    <property type="molecule type" value="Genomic_DNA"/>
</dbReference>
<sequence length="855" mass="96812">IMSDEEVQASEIEDATSDPSEGNSDESGNEEDIEMNDVEMADPEEIEKKIEEHRKALDANPTDYDAGMELLKWTRLSADLDELMKAREEMVAKFPLPVNQWLLWIEDAKTLEPTPSEMEDLFRRALADHPSSSEVWTEFVLWGCGAGEELARTIFEDAITSIGLRVDKGGAIWEAYTDYEEARMTEGDDKQERVVFSLFARSLRVPTTALKSMRERYDDFAGGKTDQAMVNSFKTTLKQLVELEKWEEKLEKSEESIEEFHEYLEYEMEGGDPARVQSFYERILEKHSLDENVWLNYTNYLTEHLKIPATTLSVYRRAVRFCPSSCALWQSLFLAMEKANIDESEISALWPAAKLNIGSADDGRALYRTYAFLLKRKLDVQGGEIEYAPVADVLDEGNEVLSEYFPRQWDPQGEYRRMQAFFHYNKMKNATKGRLIWEDILASGGGRLAERWIEAATLERIYGNVAHARTLFNKAVNSVADHPQQVFNAFVQFEREEGSMDQLEKALAKVNSQLSRRAEMPPPREKKEKGGKGEDKKKPQPAKQQKVDGGERGKKREATGGEGRGAEKKMKMEEKNIDKDGFVMPSLPVMGGPKGTNGVPLPSSSTEKKSAQKDGEEKKWTVFVSNLDFRSTEEQIREVLEGVVEVRLLHRGMSKLHKGYGYVDLESEEAFREALKQDRVLIKGRPMYVSECKAENEKREASFKYANCLEKNKLFVKNVHFDATVEQITSVFSQFGPVKEVRVVTHKSGKAKGVAYVDMETDEDADKAVKSNDVVLLDRKLQVFLSNPPKKSEGGLGNIQAPPPPGGRIGHSSKLDFVPRRLASKGEDTKRESTSTSSAPVEKKSNDFFSSLFKK</sequence>
<keyword evidence="10" id="KW-1185">Reference proteome</keyword>
<dbReference type="InterPro" id="IPR000504">
    <property type="entry name" value="RRM_dom"/>
</dbReference>
<dbReference type="AlphaFoldDB" id="A0AAN5I0L7"/>
<dbReference type="Pfam" id="PF00076">
    <property type="entry name" value="RRM_1"/>
    <property type="match status" value="2"/>
</dbReference>
<evidence type="ECO:0000256" key="6">
    <source>
        <dbReference type="PROSITE-ProRule" id="PRU00176"/>
    </source>
</evidence>
<feature type="domain" description="RRM" evidence="8">
    <location>
        <begin position="712"/>
        <end position="788"/>
    </location>
</feature>
<evidence type="ECO:0000313" key="9">
    <source>
        <dbReference type="EMBL" id="GMR47340.1"/>
    </source>
</evidence>
<dbReference type="GO" id="GO:0008380">
    <property type="term" value="P:RNA splicing"/>
    <property type="evidence" value="ECO:0007669"/>
    <property type="project" value="UniProtKB-KW"/>
</dbReference>
<dbReference type="SUPFAM" id="SSF48452">
    <property type="entry name" value="TPR-like"/>
    <property type="match status" value="1"/>
</dbReference>
<evidence type="ECO:0000256" key="5">
    <source>
        <dbReference type="ARBA" id="ARBA00023242"/>
    </source>
</evidence>
<feature type="compositionally biased region" description="Basic and acidic residues" evidence="7">
    <location>
        <begin position="545"/>
        <end position="581"/>
    </location>
</feature>
<comment type="subcellular location">
    <subcellularLocation>
        <location evidence="1">Nucleus</location>
    </subcellularLocation>
</comment>
<evidence type="ECO:0000313" key="10">
    <source>
        <dbReference type="Proteomes" id="UP001328107"/>
    </source>
</evidence>
<dbReference type="SMART" id="SM00360">
    <property type="entry name" value="RRM"/>
    <property type="match status" value="2"/>
</dbReference>
<dbReference type="InterPro" id="IPR012677">
    <property type="entry name" value="Nucleotide-bd_a/b_plait_sf"/>
</dbReference>
<keyword evidence="4" id="KW-0508">mRNA splicing</keyword>
<evidence type="ECO:0000256" key="1">
    <source>
        <dbReference type="ARBA" id="ARBA00004123"/>
    </source>
</evidence>
<organism evidence="9 10">
    <name type="scientific">Pristionchus mayeri</name>
    <dbReference type="NCBI Taxonomy" id="1317129"/>
    <lineage>
        <taxon>Eukaryota</taxon>
        <taxon>Metazoa</taxon>
        <taxon>Ecdysozoa</taxon>
        <taxon>Nematoda</taxon>
        <taxon>Chromadorea</taxon>
        <taxon>Rhabditida</taxon>
        <taxon>Rhabditina</taxon>
        <taxon>Diplogasteromorpha</taxon>
        <taxon>Diplogasteroidea</taxon>
        <taxon>Neodiplogasteridae</taxon>
        <taxon>Pristionchus</taxon>
    </lineage>
</organism>
<reference evidence="10" key="1">
    <citation type="submission" date="2022-10" db="EMBL/GenBank/DDBJ databases">
        <title>Genome assembly of Pristionchus species.</title>
        <authorList>
            <person name="Yoshida K."/>
            <person name="Sommer R.J."/>
        </authorList>
    </citation>
    <scope>NUCLEOTIDE SEQUENCE [LARGE SCALE GENOMIC DNA]</scope>
    <source>
        <strain evidence="10">RS5460</strain>
    </source>
</reference>
<dbReference type="Gene3D" id="3.30.70.330">
    <property type="match status" value="2"/>
</dbReference>
<accession>A0AAN5I0L7</accession>
<dbReference type="SUPFAM" id="SSF54928">
    <property type="entry name" value="RNA-binding domain, RBD"/>
    <property type="match status" value="2"/>
</dbReference>
<dbReference type="GO" id="GO:0003723">
    <property type="term" value="F:RNA binding"/>
    <property type="evidence" value="ECO:0007669"/>
    <property type="project" value="UniProtKB-UniRule"/>
</dbReference>
<dbReference type="InterPro" id="IPR003107">
    <property type="entry name" value="HAT"/>
</dbReference>
<dbReference type="SMART" id="SM00386">
    <property type="entry name" value="HAT"/>
    <property type="match status" value="4"/>
</dbReference>
<evidence type="ECO:0000256" key="7">
    <source>
        <dbReference type="SAM" id="MobiDB-lite"/>
    </source>
</evidence>
<dbReference type="InterPro" id="IPR035979">
    <property type="entry name" value="RBD_domain_sf"/>
</dbReference>
<feature type="region of interest" description="Disordered" evidence="7">
    <location>
        <begin position="512"/>
        <end position="614"/>
    </location>
</feature>
<feature type="region of interest" description="Disordered" evidence="7">
    <location>
        <begin position="786"/>
        <end position="855"/>
    </location>
</feature>